<dbReference type="Gene3D" id="4.10.1060.10">
    <property type="entry name" value="Zinc finger, RanBP2-type"/>
    <property type="match status" value="1"/>
</dbReference>
<dbReference type="PROSITE" id="PS50199">
    <property type="entry name" value="ZF_RANBP2_2"/>
    <property type="match status" value="1"/>
</dbReference>
<feature type="domain" description="RanBP2-type" evidence="9">
    <location>
        <begin position="111"/>
        <end position="140"/>
    </location>
</feature>
<sequence>VPSLPPEVWACVAAGLVPSQFIKENELNDSAASRLRGVSSEVRDGVLAQGSNVIDNARNASAVVISRIKKMEDSLRNGGGRSRSRGGGRSRSRGRSPPRGGGGGGGGPEVRAGDWYCADCDAHNFARRNDCFKCNVPRSGGGGGRGRGSRDRGRSRSRSRSRK</sequence>
<protein>
    <recommendedName>
        <fullName evidence="9">RanBP2-type domain-containing protein</fullName>
    </recommendedName>
</protein>
<keyword evidence="6" id="KW-0539">Nucleus</keyword>
<evidence type="ECO:0000256" key="8">
    <source>
        <dbReference type="SAM" id="MobiDB-lite"/>
    </source>
</evidence>
<keyword evidence="2" id="KW-0479">Metal-binding</keyword>
<dbReference type="InterPro" id="IPR001876">
    <property type="entry name" value="Znf_RanBP2"/>
</dbReference>
<dbReference type="GO" id="GO:0006355">
    <property type="term" value="P:regulation of DNA-templated transcription"/>
    <property type="evidence" value="ECO:0007669"/>
    <property type="project" value="InterPro"/>
</dbReference>
<dbReference type="SMART" id="SM00547">
    <property type="entry name" value="ZnF_RBZ"/>
    <property type="match status" value="1"/>
</dbReference>
<feature type="region of interest" description="Disordered" evidence="8">
    <location>
        <begin position="131"/>
        <end position="163"/>
    </location>
</feature>
<evidence type="ECO:0000256" key="2">
    <source>
        <dbReference type="ARBA" id="ARBA00022723"/>
    </source>
</evidence>
<evidence type="ECO:0000256" key="7">
    <source>
        <dbReference type="PROSITE-ProRule" id="PRU00322"/>
    </source>
</evidence>
<feature type="non-terminal residue" evidence="10">
    <location>
        <position position="1"/>
    </location>
</feature>
<dbReference type="SUPFAM" id="SSF90209">
    <property type="entry name" value="Ran binding protein zinc finger-like"/>
    <property type="match status" value="1"/>
</dbReference>
<dbReference type="GO" id="GO:0003723">
    <property type="term" value="F:RNA binding"/>
    <property type="evidence" value="ECO:0007669"/>
    <property type="project" value="UniProtKB-KW"/>
</dbReference>
<dbReference type="AlphaFoldDB" id="A0A813HZ92"/>
<dbReference type="EMBL" id="CAJNNV010033245">
    <property type="protein sequence ID" value="CAE8643021.1"/>
    <property type="molecule type" value="Genomic_DNA"/>
</dbReference>
<dbReference type="GO" id="GO:0008270">
    <property type="term" value="F:zinc ion binding"/>
    <property type="evidence" value="ECO:0007669"/>
    <property type="project" value="UniProtKB-KW"/>
</dbReference>
<evidence type="ECO:0000313" key="10">
    <source>
        <dbReference type="EMBL" id="CAE8643021.1"/>
    </source>
</evidence>
<keyword evidence="11" id="KW-1185">Reference proteome</keyword>
<keyword evidence="5" id="KW-0694">RNA-binding</keyword>
<dbReference type="InterPro" id="IPR036443">
    <property type="entry name" value="Znf_RanBP2_sf"/>
</dbReference>
<organism evidence="10 11">
    <name type="scientific">Polarella glacialis</name>
    <name type="common">Dinoflagellate</name>
    <dbReference type="NCBI Taxonomy" id="89957"/>
    <lineage>
        <taxon>Eukaryota</taxon>
        <taxon>Sar</taxon>
        <taxon>Alveolata</taxon>
        <taxon>Dinophyceae</taxon>
        <taxon>Suessiales</taxon>
        <taxon>Suessiaceae</taxon>
        <taxon>Polarella</taxon>
    </lineage>
</organism>
<proteinExistence type="predicted"/>
<comment type="caution">
    <text evidence="10">The sequence shown here is derived from an EMBL/GenBank/DDBJ whole genome shotgun (WGS) entry which is preliminary data.</text>
</comment>
<name>A0A813HZ92_POLGL</name>
<dbReference type="GO" id="GO:0005634">
    <property type="term" value="C:nucleus"/>
    <property type="evidence" value="ECO:0007669"/>
    <property type="project" value="UniProtKB-SubCell"/>
</dbReference>
<evidence type="ECO:0000256" key="1">
    <source>
        <dbReference type="ARBA" id="ARBA00004123"/>
    </source>
</evidence>
<dbReference type="PANTHER" id="PTHR23238">
    <property type="entry name" value="RNA BINDING PROTEIN"/>
    <property type="match status" value="1"/>
</dbReference>
<dbReference type="OrthoDB" id="448399at2759"/>
<evidence type="ECO:0000256" key="5">
    <source>
        <dbReference type="ARBA" id="ARBA00022884"/>
    </source>
</evidence>
<feature type="region of interest" description="Disordered" evidence="8">
    <location>
        <begin position="70"/>
        <end position="107"/>
    </location>
</feature>
<dbReference type="PROSITE" id="PS01358">
    <property type="entry name" value="ZF_RANBP2_1"/>
    <property type="match status" value="1"/>
</dbReference>
<evidence type="ECO:0000313" key="11">
    <source>
        <dbReference type="Proteomes" id="UP000654075"/>
    </source>
</evidence>
<gene>
    <name evidence="10" type="ORF">PGLA1383_LOCUS57399</name>
</gene>
<evidence type="ECO:0000256" key="6">
    <source>
        <dbReference type="ARBA" id="ARBA00023242"/>
    </source>
</evidence>
<accession>A0A813HZ92</accession>
<dbReference type="InterPro" id="IPR034870">
    <property type="entry name" value="TET_fam"/>
</dbReference>
<evidence type="ECO:0000259" key="9">
    <source>
        <dbReference type="PROSITE" id="PS50199"/>
    </source>
</evidence>
<comment type="subcellular location">
    <subcellularLocation>
        <location evidence="1">Nucleus</location>
    </subcellularLocation>
</comment>
<dbReference type="Proteomes" id="UP000654075">
    <property type="component" value="Unassembled WGS sequence"/>
</dbReference>
<reference evidence="10" key="1">
    <citation type="submission" date="2021-02" db="EMBL/GenBank/DDBJ databases">
        <authorList>
            <person name="Dougan E. K."/>
            <person name="Rhodes N."/>
            <person name="Thang M."/>
            <person name="Chan C."/>
        </authorList>
    </citation>
    <scope>NUCLEOTIDE SEQUENCE</scope>
</reference>
<evidence type="ECO:0000256" key="4">
    <source>
        <dbReference type="ARBA" id="ARBA00022833"/>
    </source>
</evidence>
<keyword evidence="4" id="KW-0862">Zinc</keyword>
<feature type="compositionally biased region" description="Basic residues" evidence="8">
    <location>
        <begin position="82"/>
        <end position="96"/>
    </location>
</feature>
<keyword evidence="3 7" id="KW-0863">Zinc-finger</keyword>
<evidence type="ECO:0000256" key="3">
    <source>
        <dbReference type="ARBA" id="ARBA00022771"/>
    </source>
</evidence>